<feature type="transmembrane region" description="Helical" evidence="1">
    <location>
        <begin position="463"/>
        <end position="481"/>
    </location>
</feature>
<dbReference type="GO" id="GO:0016020">
    <property type="term" value="C:membrane"/>
    <property type="evidence" value="ECO:0007669"/>
    <property type="project" value="GOC"/>
</dbReference>
<feature type="domain" description="PGAP2IP C-terminal nuclease-like" evidence="5">
    <location>
        <begin position="690"/>
        <end position="938"/>
    </location>
</feature>
<feature type="transmembrane region" description="Helical" evidence="1">
    <location>
        <begin position="200"/>
        <end position="222"/>
    </location>
</feature>
<feature type="domain" description="PGAP2IP first transmembrane" evidence="4">
    <location>
        <begin position="288"/>
        <end position="442"/>
    </location>
</feature>
<dbReference type="Pfam" id="PF23022">
    <property type="entry name" value="6TM_1st_PGAP2IP"/>
    <property type="match status" value="1"/>
</dbReference>
<feature type="transmembrane region" description="Helical" evidence="1">
    <location>
        <begin position="501"/>
        <end position="519"/>
    </location>
</feature>
<feature type="transmembrane region" description="Helical" evidence="1">
    <location>
        <begin position="77"/>
        <end position="99"/>
    </location>
</feature>
<keyword evidence="7" id="KW-1185">Reference proteome</keyword>
<dbReference type="InterPro" id="IPR036691">
    <property type="entry name" value="Endo/exonu/phosph_ase_sf"/>
</dbReference>
<feature type="transmembrane region" description="Helical" evidence="1">
    <location>
        <begin position="426"/>
        <end position="442"/>
    </location>
</feature>
<dbReference type="InterPro" id="IPR053911">
    <property type="entry name" value="PGAP2IP_TM_2nd"/>
</dbReference>
<feature type="transmembrane region" description="Helical" evidence="1">
    <location>
        <begin position="363"/>
        <end position="383"/>
    </location>
</feature>
<feature type="transmembrane region" description="Helical" evidence="1">
    <location>
        <begin position="171"/>
        <end position="188"/>
    </location>
</feature>
<evidence type="ECO:0000259" key="5">
    <source>
        <dbReference type="Pfam" id="PF23226"/>
    </source>
</evidence>
<comment type="caution">
    <text evidence="6">The sequence shown here is derived from an EMBL/GenBank/DDBJ whole genome shotgun (WGS) entry which is preliminary data.</text>
</comment>
<dbReference type="InterPro" id="IPR057315">
    <property type="entry name" value="Exo_endo_phos_PGAP2IP_C"/>
</dbReference>
<sequence length="969" mass="108499">MGSTYKDKDMGVLFAFNGKWVSWAHTAMGYAAFVSALVVGCALHYRKIVENQWYGYPDEWFPSVSATIGDRYPERSAFMILIALTSGPRFALVGLWYLLTARPGHVLPKAVATAGLLRTLSCAGWTYITSTDDHDSHDVLMISYLVLTVPWTAGCIALSPPNAKAIKYRRYLAGAFFGTLLPLIYFFIQHKVHRVAGAYTIYAFFEWALILLDVGFDAVTALDFDRFELVVRDVKGESKGVNTLSVPTAVLEKELLAYGKETTNVAAFASGIGLGQAADIAADVYHGFVFWSTLTSLGVVIWYFPLWHMGISGYEAFVMSTISPILLAIRPLRTLVVNHQRFAHLLSLVGLLAYLVKDPAHRLFTVGFSVSMGCLSWAATFYTDSDHPSKLESRILAFMLGLIMSSIAKFTWYTNNPIWPIMHAENGGWNQIGFILALPAAFRFTRRTVVQSVNIRERRGGSALLSAFGFGGLIFGLHSLLSDTGTMVMWAWDGYPIRGPASNVHAWHAIAAMSVGLLIGLTKPGIVTTWTAYSTGCAGAAVLTLYQQWRGYYGGLTLAVYLMAISVPMIGNASKKNPALTFGLGFFIYNLLVLFHVWVVAYAFVPGGPLVREHTDWIMLTTMLLIGAGILGLVRRNSDARTNTLRRRSATAGIRKYHLGALGILNLLFLLVSFSRFPSNDYQPYHADDRLLTAGIWTIHFSLDNDMWSSERRVRDLIKELEIDVIGLLETDLQRIIMGNRDTTQFLAEDLGMYVDYGPGPNKHTWGAALLSKFPILNSTHHLLPSPVGELAPAIHATLDVYGELVDVFVFHSGQEEDPEDRRLQTEYLSKLMGSSPRPSILLSYLVTRPLQGNYNTYVSDVSGMHDIDPGDWDRWCEYILFKGLRRTGYARVSRSTITDTELQVAKFVVPRTREDRDRVWVLEREVRDRRVNEDQVPAGWRFPAMFRGQGVRGHRYHVFEEPRYYNYD</sequence>
<evidence type="ECO:0000259" key="3">
    <source>
        <dbReference type="Pfam" id="PF23021"/>
    </source>
</evidence>
<proteinExistence type="predicted"/>
<gene>
    <name evidence="6" type="ORF">B0T22DRAFT_164909</name>
</gene>
<feature type="transmembrane region" description="Helical" evidence="1">
    <location>
        <begin position="395"/>
        <end position="414"/>
    </location>
</feature>
<dbReference type="InterPro" id="IPR019402">
    <property type="entry name" value="CWH43_N"/>
</dbReference>
<keyword evidence="1" id="KW-0812">Transmembrane</keyword>
<feature type="domain" description="PGAP2IP second transmembrane" evidence="3">
    <location>
        <begin position="461"/>
        <end position="635"/>
    </location>
</feature>
<dbReference type="Proteomes" id="UP001270362">
    <property type="component" value="Unassembled WGS sequence"/>
</dbReference>
<organism evidence="6 7">
    <name type="scientific">Podospora appendiculata</name>
    <dbReference type="NCBI Taxonomy" id="314037"/>
    <lineage>
        <taxon>Eukaryota</taxon>
        <taxon>Fungi</taxon>
        <taxon>Dikarya</taxon>
        <taxon>Ascomycota</taxon>
        <taxon>Pezizomycotina</taxon>
        <taxon>Sordariomycetes</taxon>
        <taxon>Sordariomycetidae</taxon>
        <taxon>Sordariales</taxon>
        <taxon>Podosporaceae</taxon>
        <taxon>Podospora</taxon>
    </lineage>
</organism>
<dbReference type="EMBL" id="JAULSO010000002">
    <property type="protein sequence ID" value="KAK3688985.1"/>
    <property type="molecule type" value="Genomic_DNA"/>
</dbReference>
<protein>
    <submittedName>
        <fullName evidence="6">Frag1/DRAM/Sfk1 family-domain-containing protein</fullName>
    </submittedName>
</protein>
<evidence type="ECO:0000259" key="2">
    <source>
        <dbReference type="Pfam" id="PF10277"/>
    </source>
</evidence>
<reference evidence="6" key="2">
    <citation type="submission" date="2023-06" db="EMBL/GenBank/DDBJ databases">
        <authorList>
            <consortium name="Lawrence Berkeley National Laboratory"/>
            <person name="Haridas S."/>
            <person name="Hensen N."/>
            <person name="Bonometti L."/>
            <person name="Westerberg I."/>
            <person name="Brannstrom I.O."/>
            <person name="Guillou S."/>
            <person name="Cros-Aarteil S."/>
            <person name="Calhoun S."/>
            <person name="Kuo A."/>
            <person name="Mondo S."/>
            <person name="Pangilinan J."/>
            <person name="Riley R."/>
            <person name="Labutti K."/>
            <person name="Andreopoulos B."/>
            <person name="Lipzen A."/>
            <person name="Chen C."/>
            <person name="Yanf M."/>
            <person name="Daum C."/>
            <person name="Ng V."/>
            <person name="Clum A."/>
            <person name="Steindorff A."/>
            <person name="Ohm R."/>
            <person name="Martin F."/>
            <person name="Silar P."/>
            <person name="Natvig D."/>
            <person name="Lalanne C."/>
            <person name="Gautier V."/>
            <person name="Ament-Velasquez S.L."/>
            <person name="Kruys A."/>
            <person name="Hutchinson M.I."/>
            <person name="Powell A.J."/>
            <person name="Barry K."/>
            <person name="Miller A.N."/>
            <person name="Grigoriev I.V."/>
            <person name="Debuchy R."/>
            <person name="Gladieux P."/>
            <person name="Thoren M.H."/>
            <person name="Johannesson H."/>
        </authorList>
    </citation>
    <scope>NUCLEOTIDE SEQUENCE</scope>
    <source>
        <strain evidence="6">CBS 314.62</strain>
    </source>
</reference>
<keyword evidence="1" id="KW-1133">Transmembrane helix</keyword>
<feature type="transmembrane region" description="Helical" evidence="1">
    <location>
        <begin position="526"/>
        <end position="546"/>
    </location>
</feature>
<dbReference type="Pfam" id="PF10277">
    <property type="entry name" value="Frag1"/>
    <property type="match status" value="1"/>
</dbReference>
<dbReference type="PANTHER" id="PTHR14859">
    <property type="entry name" value="CALCOFLUOR WHITE HYPERSENSITIVE PROTEIN PRECURSOR"/>
    <property type="match status" value="1"/>
</dbReference>
<dbReference type="GO" id="GO:0005783">
    <property type="term" value="C:endoplasmic reticulum"/>
    <property type="evidence" value="ECO:0007669"/>
    <property type="project" value="TreeGrafter"/>
</dbReference>
<dbReference type="FunFam" id="3.60.10.10:FF:000031">
    <property type="entry name" value="Calcofluor white hypersensitive protein"/>
    <property type="match status" value="1"/>
</dbReference>
<keyword evidence="1" id="KW-0472">Membrane</keyword>
<feature type="transmembrane region" description="Helical" evidence="1">
    <location>
        <begin position="582"/>
        <end position="605"/>
    </location>
</feature>
<feature type="domain" description="CWH43-like N-terminal" evidence="2">
    <location>
        <begin position="18"/>
        <end position="226"/>
    </location>
</feature>
<dbReference type="InterPro" id="IPR053912">
    <property type="entry name" value="PGAP2IP_TM_1nd"/>
</dbReference>
<evidence type="ECO:0000313" key="7">
    <source>
        <dbReference type="Proteomes" id="UP001270362"/>
    </source>
</evidence>
<feature type="transmembrane region" description="Helical" evidence="1">
    <location>
        <begin position="552"/>
        <end position="570"/>
    </location>
</feature>
<feature type="transmembrane region" description="Helical" evidence="1">
    <location>
        <begin position="20"/>
        <end position="43"/>
    </location>
</feature>
<feature type="transmembrane region" description="Helical" evidence="1">
    <location>
        <begin position="139"/>
        <end position="159"/>
    </location>
</feature>
<evidence type="ECO:0000259" key="4">
    <source>
        <dbReference type="Pfam" id="PF23022"/>
    </source>
</evidence>
<reference evidence="6" key="1">
    <citation type="journal article" date="2023" name="Mol. Phylogenet. Evol.">
        <title>Genome-scale phylogeny and comparative genomics of the fungal order Sordariales.</title>
        <authorList>
            <person name="Hensen N."/>
            <person name="Bonometti L."/>
            <person name="Westerberg I."/>
            <person name="Brannstrom I.O."/>
            <person name="Guillou S."/>
            <person name="Cros-Aarteil S."/>
            <person name="Calhoun S."/>
            <person name="Haridas S."/>
            <person name="Kuo A."/>
            <person name="Mondo S."/>
            <person name="Pangilinan J."/>
            <person name="Riley R."/>
            <person name="LaButti K."/>
            <person name="Andreopoulos B."/>
            <person name="Lipzen A."/>
            <person name="Chen C."/>
            <person name="Yan M."/>
            <person name="Daum C."/>
            <person name="Ng V."/>
            <person name="Clum A."/>
            <person name="Steindorff A."/>
            <person name="Ohm R.A."/>
            <person name="Martin F."/>
            <person name="Silar P."/>
            <person name="Natvig D.O."/>
            <person name="Lalanne C."/>
            <person name="Gautier V."/>
            <person name="Ament-Velasquez S.L."/>
            <person name="Kruys A."/>
            <person name="Hutchinson M.I."/>
            <person name="Powell A.J."/>
            <person name="Barry K."/>
            <person name="Miller A.N."/>
            <person name="Grigoriev I.V."/>
            <person name="Debuchy R."/>
            <person name="Gladieux P."/>
            <person name="Hiltunen Thoren M."/>
            <person name="Johannesson H."/>
        </authorList>
    </citation>
    <scope>NUCLEOTIDE SEQUENCE</scope>
    <source>
        <strain evidence="6">CBS 314.62</strain>
    </source>
</reference>
<dbReference type="InterPro" id="IPR051916">
    <property type="entry name" value="GPI-anchor_lipid_remodeler"/>
</dbReference>
<dbReference type="GO" id="GO:0006506">
    <property type="term" value="P:GPI anchor biosynthetic process"/>
    <property type="evidence" value="ECO:0007669"/>
    <property type="project" value="TreeGrafter"/>
</dbReference>
<feature type="transmembrane region" description="Helical" evidence="1">
    <location>
        <begin position="657"/>
        <end position="677"/>
    </location>
</feature>
<evidence type="ECO:0000256" key="1">
    <source>
        <dbReference type="SAM" id="Phobius"/>
    </source>
</evidence>
<dbReference type="Gene3D" id="3.60.10.10">
    <property type="entry name" value="Endonuclease/exonuclease/phosphatase"/>
    <property type="match status" value="1"/>
</dbReference>
<dbReference type="GO" id="GO:0031505">
    <property type="term" value="P:fungal-type cell wall organization"/>
    <property type="evidence" value="ECO:0007669"/>
    <property type="project" value="TreeGrafter"/>
</dbReference>
<dbReference type="Pfam" id="PF23226">
    <property type="entry name" value="Exo_endo_phos_PGAP2IP"/>
    <property type="match status" value="1"/>
</dbReference>
<feature type="transmembrane region" description="Helical" evidence="1">
    <location>
        <begin position="284"/>
        <end position="305"/>
    </location>
</feature>
<dbReference type="SUPFAM" id="SSF56219">
    <property type="entry name" value="DNase I-like"/>
    <property type="match status" value="1"/>
</dbReference>
<feature type="transmembrane region" description="Helical" evidence="1">
    <location>
        <begin position="311"/>
        <end position="329"/>
    </location>
</feature>
<feature type="transmembrane region" description="Helical" evidence="1">
    <location>
        <begin position="341"/>
        <end position="357"/>
    </location>
</feature>
<name>A0AAE0XAB1_9PEZI</name>
<feature type="transmembrane region" description="Helical" evidence="1">
    <location>
        <begin position="617"/>
        <end position="636"/>
    </location>
</feature>
<accession>A0AAE0XAB1</accession>
<dbReference type="Pfam" id="PF23021">
    <property type="entry name" value="6TM_2nd_PGAP2IP"/>
    <property type="match status" value="1"/>
</dbReference>
<dbReference type="PANTHER" id="PTHR14859:SF1">
    <property type="entry name" value="PGAP2-INTERACTING PROTEIN"/>
    <property type="match status" value="1"/>
</dbReference>
<evidence type="ECO:0000313" key="6">
    <source>
        <dbReference type="EMBL" id="KAK3688985.1"/>
    </source>
</evidence>
<dbReference type="AlphaFoldDB" id="A0AAE0XAB1"/>